<evidence type="ECO:0000256" key="2">
    <source>
        <dbReference type="ARBA" id="ARBA00022723"/>
    </source>
</evidence>
<name>M0ML32_9EURY</name>
<comment type="caution">
    <text evidence="7">The sequence shown here is derived from an EMBL/GenBank/DDBJ whole genome shotgun (WGS) entry which is preliminary data.</text>
</comment>
<evidence type="ECO:0000313" key="7">
    <source>
        <dbReference type="EMBL" id="EMA46068.1"/>
    </source>
</evidence>
<sequence>MPRNPREIDTTQRPFVLIWEVTQACDLACKHCRADAHPQRDPDELTTAEGKELLDDVRAFGDGQLVVLSGGDPLARDDTTELVDYGTDNGLRMTLTPSGTTSLTADRIQTVADAGLRRMALSIDGGSATTHDELRQERGSFDQTLQAARDAQAAGLPIQINTTVCAETVDELPAIRDLVADLGAVLWSVFFLVPIGRGRVLDPISPDRAERVLEWLCTVSDEASFGIKTTEAPHYRRVAIERDRADHATRKPAEDGIGRRLGITAGNGFAFINHTGEVYPSGFLPETAGTSNTRVSSTCTENQSCSKLFETRTPSRASAARVSTSTFAAGAGRERTRTLVTHWQVIRSARTRRMSTMERFPNSSSPPERLLIDDPKYREQCSEPSESRIRTTSGSRSLTRASYRAHSRSRRTDQAAGTRDSFHEARKSGKPH</sequence>
<dbReference type="PANTHER" id="PTHR11228:SF34">
    <property type="entry name" value="TUNGSTEN-CONTAINING ALDEHYDE FERREDOXIN OXIDOREDUCTASE COFACTOR MODIFYING PROTEIN"/>
    <property type="match status" value="1"/>
</dbReference>
<dbReference type="PROSITE" id="PS51918">
    <property type="entry name" value="RADICAL_SAM"/>
    <property type="match status" value="1"/>
</dbReference>
<dbReference type="Pfam" id="PF04055">
    <property type="entry name" value="Radical_SAM"/>
    <property type="match status" value="1"/>
</dbReference>
<dbReference type="GO" id="GO:0003824">
    <property type="term" value="F:catalytic activity"/>
    <property type="evidence" value="ECO:0007669"/>
    <property type="project" value="InterPro"/>
</dbReference>
<dbReference type="GO" id="GO:0046872">
    <property type="term" value="F:metal ion binding"/>
    <property type="evidence" value="ECO:0007669"/>
    <property type="project" value="UniProtKB-KW"/>
</dbReference>
<feature type="compositionally biased region" description="Basic and acidic residues" evidence="5">
    <location>
        <begin position="370"/>
        <end position="389"/>
    </location>
</feature>
<dbReference type="SMART" id="SM00729">
    <property type="entry name" value="Elp3"/>
    <property type="match status" value="1"/>
</dbReference>
<dbReference type="Gene3D" id="3.20.20.70">
    <property type="entry name" value="Aldolase class I"/>
    <property type="match status" value="1"/>
</dbReference>
<dbReference type="CDD" id="cd01335">
    <property type="entry name" value="Radical_SAM"/>
    <property type="match status" value="1"/>
</dbReference>
<dbReference type="AlphaFoldDB" id="M0ML32"/>
<dbReference type="SFLD" id="SFLDG01067">
    <property type="entry name" value="SPASM/twitch_domain_containing"/>
    <property type="match status" value="1"/>
</dbReference>
<keyword evidence="3" id="KW-0408">Iron</keyword>
<keyword evidence="1" id="KW-0949">S-adenosyl-L-methionine</keyword>
<gene>
    <name evidence="7" type="ORF">C449_05167</name>
</gene>
<dbReference type="SFLD" id="SFLDS00029">
    <property type="entry name" value="Radical_SAM"/>
    <property type="match status" value="1"/>
</dbReference>
<dbReference type="PANTHER" id="PTHR11228">
    <property type="entry name" value="RADICAL SAM DOMAIN PROTEIN"/>
    <property type="match status" value="1"/>
</dbReference>
<evidence type="ECO:0000313" key="8">
    <source>
        <dbReference type="Proteomes" id="UP000011669"/>
    </source>
</evidence>
<dbReference type="EMBL" id="AOMD01000015">
    <property type="protein sequence ID" value="EMA46068.1"/>
    <property type="molecule type" value="Genomic_DNA"/>
</dbReference>
<accession>M0ML32</accession>
<dbReference type="InterPro" id="IPR050377">
    <property type="entry name" value="Radical_SAM_PqqE_MftC-like"/>
</dbReference>
<evidence type="ECO:0000259" key="6">
    <source>
        <dbReference type="PROSITE" id="PS51918"/>
    </source>
</evidence>
<evidence type="ECO:0000256" key="1">
    <source>
        <dbReference type="ARBA" id="ARBA00022691"/>
    </source>
</evidence>
<keyword evidence="8" id="KW-1185">Reference proteome</keyword>
<keyword evidence="4" id="KW-0411">Iron-sulfur</keyword>
<dbReference type="InterPro" id="IPR013785">
    <property type="entry name" value="Aldolase_TIM"/>
</dbReference>
<proteinExistence type="predicted"/>
<protein>
    <submittedName>
        <fullName evidence="7">Fe-S oxidoreductase</fullName>
    </submittedName>
</protein>
<keyword evidence="2" id="KW-0479">Metal-binding</keyword>
<dbReference type="GO" id="GO:0051536">
    <property type="term" value="F:iron-sulfur cluster binding"/>
    <property type="evidence" value="ECO:0007669"/>
    <property type="project" value="UniProtKB-KW"/>
</dbReference>
<feature type="compositionally biased region" description="Polar residues" evidence="5">
    <location>
        <begin position="390"/>
        <end position="399"/>
    </location>
</feature>
<dbReference type="Proteomes" id="UP000011669">
    <property type="component" value="Unassembled WGS sequence"/>
</dbReference>
<dbReference type="SUPFAM" id="SSF102114">
    <property type="entry name" value="Radical SAM enzymes"/>
    <property type="match status" value="1"/>
</dbReference>
<evidence type="ECO:0000256" key="3">
    <source>
        <dbReference type="ARBA" id="ARBA00023004"/>
    </source>
</evidence>
<dbReference type="PATRIC" id="fig|1227455.4.peg.1051"/>
<feature type="region of interest" description="Disordered" evidence="5">
    <location>
        <begin position="354"/>
        <end position="432"/>
    </location>
</feature>
<dbReference type="InterPro" id="IPR006638">
    <property type="entry name" value="Elp3/MiaA/NifB-like_rSAM"/>
</dbReference>
<dbReference type="InterPro" id="IPR007197">
    <property type="entry name" value="rSAM"/>
</dbReference>
<dbReference type="InterPro" id="IPR058240">
    <property type="entry name" value="rSAM_sf"/>
</dbReference>
<dbReference type="STRING" id="1227455.C449_05167"/>
<evidence type="ECO:0000256" key="5">
    <source>
        <dbReference type="SAM" id="MobiDB-lite"/>
    </source>
</evidence>
<feature type="domain" description="Radical SAM core" evidence="6">
    <location>
        <begin position="11"/>
        <end position="222"/>
    </location>
</feature>
<evidence type="ECO:0000256" key="4">
    <source>
        <dbReference type="ARBA" id="ARBA00023014"/>
    </source>
</evidence>
<feature type="compositionally biased region" description="Basic and acidic residues" evidence="5">
    <location>
        <begin position="420"/>
        <end position="432"/>
    </location>
</feature>
<reference evidence="7 8" key="1">
    <citation type="journal article" date="2014" name="PLoS Genet.">
        <title>Phylogenetically driven sequencing of extremely halophilic archaea reveals strategies for static and dynamic osmo-response.</title>
        <authorList>
            <person name="Becker E.A."/>
            <person name="Seitzer P.M."/>
            <person name="Tritt A."/>
            <person name="Larsen D."/>
            <person name="Krusor M."/>
            <person name="Yao A.I."/>
            <person name="Wu D."/>
            <person name="Madern D."/>
            <person name="Eisen J.A."/>
            <person name="Darling A.E."/>
            <person name="Facciotti M.T."/>
        </authorList>
    </citation>
    <scope>NUCLEOTIDE SEQUENCE [LARGE SCALE GENOMIC DNA]</scope>
    <source>
        <strain evidence="7 8">DSM 5350</strain>
    </source>
</reference>
<dbReference type="InParanoid" id="M0ML32"/>
<organism evidence="7 8">
    <name type="scientific">Halococcus saccharolyticus DSM 5350</name>
    <dbReference type="NCBI Taxonomy" id="1227455"/>
    <lineage>
        <taxon>Archaea</taxon>
        <taxon>Methanobacteriati</taxon>
        <taxon>Methanobacteriota</taxon>
        <taxon>Stenosarchaea group</taxon>
        <taxon>Halobacteria</taxon>
        <taxon>Halobacteriales</taxon>
        <taxon>Halococcaceae</taxon>
        <taxon>Halococcus</taxon>
    </lineage>
</organism>